<dbReference type="AlphaFoldDB" id="A0AAF0Y9P4"/>
<evidence type="ECO:0000256" key="1">
    <source>
        <dbReference type="ARBA" id="ARBA00006484"/>
    </source>
</evidence>
<evidence type="ECO:0000256" key="4">
    <source>
        <dbReference type="ARBA" id="ARBA00023027"/>
    </source>
</evidence>
<organism evidence="6 7">
    <name type="scientific">Vanrija pseudolonga</name>
    <dbReference type="NCBI Taxonomy" id="143232"/>
    <lineage>
        <taxon>Eukaryota</taxon>
        <taxon>Fungi</taxon>
        <taxon>Dikarya</taxon>
        <taxon>Basidiomycota</taxon>
        <taxon>Agaricomycotina</taxon>
        <taxon>Tremellomycetes</taxon>
        <taxon>Trichosporonales</taxon>
        <taxon>Trichosporonaceae</taxon>
        <taxon>Vanrija</taxon>
    </lineage>
</organism>
<gene>
    <name evidence="6" type="primary">DCXR</name>
    <name evidence="6" type="ORF">LOC62_03G003958</name>
</gene>
<keyword evidence="4" id="KW-0520">NAD</keyword>
<dbReference type="InterPro" id="IPR036291">
    <property type="entry name" value="NAD(P)-bd_dom_sf"/>
</dbReference>
<dbReference type="RefSeq" id="XP_062626471.1">
    <property type="nucleotide sequence ID" value="XM_062770487.1"/>
</dbReference>
<evidence type="ECO:0000313" key="6">
    <source>
        <dbReference type="EMBL" id="WOO80439.1"/>
    </source>
</evidence>
<keyword evidence="3" id="KW-0560">Oxidoreductase</keyword>
<dbReference type="FunFam" id="3.40.50.720:FF:000084">
    <property type="entry name" value="Short-chain dehydrogenase reductase"/>
    <property type="match status" value="1"/>
</dbReference>
<dbReference type="InterPro" id="IPR057326">
    <property type="entry name" value="KR_dom"/>
</dbReference>
<dbReference type="EMBL" id="CP086716">
    <property type="protein sequence ID" value="WOO80439.1"/>
    <property type="molecule type" value="Genomic_DNA"/>
</dbReference>
<evidence type="ECO:0000256" key="3">
    <source>
        <dbReference type="ARBA" id="ARBA00023002"/>
    </source>
</evidence>
<dbReference type="GO" id="GO:0016491">
    <property type="term" value="F:oxidoreductase activity"/>
    <property type="evidence" value="ECO:0007669"/>
    <property type="project" value="UniProtKB-KW"/>
</dbReference>
<evidence type="ECO:0000256" key="2">
    <source>
        <dbReference type="ARBA" id="ARBA00022857"/>
    </source>
</evidence>
<dbReference type="Proteomes" id="UP000827549">
    <property type="component" value="Chromosome 3"/>
</dbReference>
<dbReference type="PANTHER" id="PTHR24321">
    <property type="entry name" value="DEHYDROGENASES, SHORT CHAIN"/>
    <property type="match status" value="1"/>
</dbReference>
<evidence type="ECO:0000313" key="7">
    <source>
        <dbReference type="Proteomes" id="UP000827549"/>
    </source>
</evidence>
<evidence type="ECO:0000259" key="5">
    <source>
        <dbReference type="SMART" id="SM00822"/>
    </source>
</evidence>
<keyword evidence="2" id="KW-0521">NADP</keyword>
<protein>
    <submittedName>
        <fullName evidence="6">L-xylulose reductase</fullName>
    </submittedName>
</protein>
<dbReference type="Gene3D" id="3.40.50.720">
    <property type="entry name" value="NAD(P)-binding Rossmann-like Domain"/>
    <property type="match status" value="1"/>
</dbReference>
<accession>A0AAF0Y9P4</accession>
<dbReference type="CDD" id="cd05233">
    <property type="entry name" value="SDR_c"/>
    <property type="match status" value="1"/>
</dbReference>
<dbReference type="SUPFAM" id="SSF51735">
    <property type="entry name" value="NAD(P)-binding Rossmann-fold domains"/>
    <property type="match status" value="1"/>
</dbReference>
<proteinExistence type="inferred from homology"/>
<name>A0AAF0Y9P4_9TREE</name>
<dbReference type="Pfam" id="PF13561">
    <property type="entry name" value="adh_short_C2"/>
    <property type="match status" value="1"/>
</dbReference>
<dbReference type="InterPro" id="IPR002347">
    <property type="entry name" value="SDR_fam"/>
</dbReference>
<dbReference type="GeneID" id="87807199"/>
<reference evidence="6" key="1">
    <citation type="submission" date="2023-10" db="EMBL/GenBank/DDBJ databases">
        <authorList>
            <person name="Noh H."/>
        </authorList>
    </citation>
    <scope>NUCLEOTIDE SEQUENCE</scope>
    <source>
        <strain evidence="6">DUCC4014</strain>
    </source>
</reference>
<keyword evidence="7" id="KW-1185">Reference proteome</keyword>
<feature type="domain" description="Ketoreductase" evidence="5">
    <location>
        <begin position="8"/>
        <end position="177"/>
    </location>
</feature>
<dbReference type="PROSITE" id="PS00061">
    <property type="entry name" value="ADH_SHORT"/>
    <property type="match status" value="1"/>
</dbReference>
<dbReference type="PANTHER" id="PTHR24321:SF8">
    <property type="entry name" value="ESTRADIOL 17-BETA-DEHYDROGENASE 8-RELATED"/>
    <property type="match status" value="1"/>
</dbReference>
<dbReference type="PRINTS" id="PR00081">
    <property type="entry name" value="GDHRDH"/>
</dbReference>
<dbReference type="SMART" id="SM00822">
    <property type="entry name" value="PKS_KR"/>
    <property type="match status" value="1"/>
</dbReference>
<dbReference type="PRINTS" id="PR00080">
    <property type="entry name" value="SDRFAMILY"/>
</dbReference>
<dbReference type="InterPro" id="IPR020904">
    <property type="entry name" value="Sc_DH/Rdtase_CS"/>
</dbReference>
<sequence length="241" mass="24698">MAGRLAGKIALITGGSSGIGRATVDLFVKRGAKVVSLDVTAPSSLSTPFVQGSVASEDTWAQALAKSKEAYGATPNVLVNVAAVLQNGPLLDVTEDEFARVMAVNVGGPMKGEAFARELLKDKRPGAVVNVSSVAGHRVVVDSPIYCASKAALNQLSRLAAAEFGPHGIRVNVVAPGATLTGMTRGATITDETAPHIAKMIALGRIAEPEDVADSILYLASDEAGYVTGSVLINDGGFTLN</sequence>
<comment type="similarity">
    <text evidence="1">Belongs to the short-chain dehydrogenases/reductases (SDR) family.</text>
</comment>